<organism evidence="2">
    <name type="scientific">Solanum chacoense</name>
    <name type="common">Chaco potato</name>
    <dbReference type="NCBI Taxonomy" id="4108"/>
    <lineage>
        <taxon>Eukaryota</taxon>
        <taxon>Viridiplantae</taxon>
        <taxon>Streptophyta</taxon>
        <taxon>Embryophyta</taxon>
        <taxon>Tracheophyta</taxon>
        <taxon>Spermatophyta</taxon>
        <taxon>Magnoliopsida</taxon>
        <taxon>eudicotyledons</taxon>
        <taxon>Gunneridae</taxon>
        <taxon>Pentapetalae</taxon>
        <taxon>asterids</taxon>
        <taxon>lamiids</taxon>
        <taxon>Solanales</taxon>
        <taxon>Solanaceae</taxon>
        <taxon>Solanoideae</taxon>
        <taxon>Solaneae</taxon>
        <taxon>Solanum</taxon>
    </lineage>
</organism>
<dbReference type="AlphaFoldDB" id="A0A0V0IGW9"/>
<keyword evidence="1" id="KW-0812">Transmembrane</keyword>
<dbReference type="EMBL" id="GEDG01006755">
    <property type="protein sequence ID" value="JAP31732.1"/>
    <property type="molecule type" value="Transcribed_RNA"/>
</dbReference>
<protein>
    <submittedName>
        <fullName evidence="2">Putative ovule protein</fullName>
    </submittedName>
</protein>
<accession>A0A0V0IGW9</accession>
<evidence type="ECO:0000256" key="1">
    <source>
        <dbReference type="SAM" id="Phobius"/>
    </source>
</evidence>
<sequence length="86" mass="10759">MIILIRCIFLVHPWSSIEYRRLDVVRSYYGVLLVYMKFPIIVIIVYLQKKREFPKRYFIRRIKLFMSQKPRFKRPFKPSRELRYGN</sequence>
<keyword evidence="1" id="KW-0472">Membrane</keyword>
<name>A0A0V0IGW9_SOLCH</name>
<feature type="transmembrane region" description="Helical" evidence="1">
    <location>
        <begin position="28"/>
        <end position="47"/>
    </location>
</feature>
<reference evidence="2" key="1">
    <citation type="submission" date="2015-12" db="EMBL/GenBank/DDBJ databases">
        <title>Gene expression during late stages of embryo sac development: a critical building block for successful pollen-pistil interactions.</title>
        <authorList>
            <person name="Liu Y."/>
            <person name="Joly V."/>
            <person name="Sabar M."/>
            <person name="Matton D.P."/>
        </authorList>
    </citation>
    <scope>NUCLEOTIDE SEQUENCE</scope>
</reference>
<evidence type="ECO:0000313" key="2">
    <source>
        <dbReference type="EMBL" id="JAP31732.1"/>
    </source>
</evidence>
<proteinExistence type="predicted"/>
<keyword evidence="1" id="KW-1133">Transmembrane helix</keyword>